<evidence type="ECO:0000313" key="5">
    <source>
        <dbReference type="WBParaSite" id="PgR178_g004_t03"/>
    </source>
</evidence>
<dbReference type="GO" id="GO:0001731">
    <property type="term" value="P:formation of translation preinitiation complex"/>
    <property type="evidence" value="ECO:0007669"/>
    <property type="project" value="InterPro"/>
</dbReference>
<proteinExistence type="predicted"/>
<dbReference type="Gene3D" id="3.10.400.20">
    <property type="match status" value="1"/>
</dbReference>
<organism evidence="4 5">
    <name type="scientific">Parascaris univalens</name>
    <name type="common">Nematode worm</name>
    <dbReference type="NCBI Taxonomy" id="6257"/>
    <lineage>
        <taxon>Eukaryota</taxon>
        <taxon>Metazoa</taxon>
        <taxon>Ecdysozoa</taxon>
        <taxon>Nematoda</taxon>
        <taxon>Chromadorea</taxon>
        <taxon>Rhabditida</taxon>
        <taxon>Spirurina</taxon>
        <taxon>Ascaridomorpha</taxon>
        <taxon>Ascaridoidea</taxon>
        <taxon>Ascarididae</taxon>
        <taxon>Parascaris</taxon>
    </lineage>
</organism>
<dbReference type="GO" id="GO:0003723">
    <property type="term" value="F:RNA binding"/>
    <property type="evidence" value="ECO:0007669"/>
    <property type="project" value="InterPro"/>
</dbReference>
<feature type="domain" description="Eukaryotic translation initiation factor 2D-like PUA RNA-binding" evidence="3">
    <location>
        <begin position="147"/>
        <end position="231"/>
    </location>
</feature>
<sequence length="263" mass="29995">TNLFKHVINVGVSFNGSSSENSAETGLFRGAFDREIAKDFESVRNIRHSGRRLRFFTLNCAMFRKSFAVKSNTNLRNSDRRKLLGRLHFADRISAKAQVAHVRLLNCNGVPLNVYTFDRNPLLFEIEDDPNLYPTVYFTWISPESFPCLLIREQVLSFLDNGADLMLPGVIYRRGAFPEFERNYPVTISVVTNDGHLKGPVGVGVALMSSMEMIANGMQGRGVQILHLYKDFLWEFGIERIHHKLQSQLPSSLNHLVKRISRH</sequence>
<evidence type="ECO:0000259" key="2">
    <source>
        <dbReference type="Pfam" id="PF17832"/>
    </source>
</evidence>
<dbReference type="PANTHER" id="PTHR12217:SF4">
    <property type="entry name" value="EUKARYOTIC TRANSLATION INITIATION FACTOR 2D"/>
    <property type="match status" value="1"/>
</dbReference>
<dbReference type="SUPFAM" id="SSF88697">
    <property type="entry name" value="PUA domain-like"/>
    <property type="match status" value="1"/>
</dbReference>
<protein>
    <submittedName>
        <fullName evidence="5">Membrane insertase YidC/Oxa/ALB C-terminal domain-containing protein</fullName>
    </submittedName>
</protein>
<dbReference type="InterPro" id="IPR015947">
    <property type="entry name" value="PUA-like_sf"/>
</dbReference>
<dbReference type="CDD" id="cd21156">
    <property type="entry name" value="PUA_eIF2d-like"/>
    <property type="match status" value="1"/>
</dbReference>
<feature type="domain" description="Pre-PUA" evidence="2">
    <location>
        <begin position="63"/>
        <end position="143"/>
    </location>
</feature>
<evidence type="ECO:0000256" key="1">
    <source>
        <dbReference type="ARBA" id="ARBA00022490"/>
    </source>
</evidence>
<dbReference type="InterPro" id="IPR041366">
    <property type="entry name" value="Pre-PUA"/>
</dbReference>
<dbReference type="WBParaSite" id="PgR178_g004_t03">
    <property type="protein sequence ID" value="PgR178_g004_t03"/>
    <property type="gene ID" value="PgR178_g004"/>
</dbReference>
<dbReference type="InterPro" id="IPR004521">
    <property type="entry name" value="Uncharacterised_CHP00451"/>
</dbReference>
<dbReference type="AlphaFoldDB" id="A0A915CHZ6"/>
<name>A0A915CHZ6_PARUN</name>
<dbReference type="Proteomes" id="UP000887569">
    <property type="component" value="Unplaced"/>
</dbReference>
<dbReference type="GO" id="GO:0003743">
    <property type="term" value="F:translation initiation factor activity"/>
    <property type="evidence" value="ECO:0007669"/>
    <property type="project" value="InterPro"/>
</dbReference>
<dbReference type="PROSITE" id="PS50890">
    <property type="entry name" value="PUA"/>
    <property type="match status" value="1"/>
</dbReference>
<dbReference type="GO" id="GO:0005737">
    <property type="term" value="C:cytoplasm"/>
    <property type="evidence" value="ECO:0007669"/>
    <property type="project" value="UniProtKB-SubCell"/>
</dbReference>
<evidence type="ECO:0000259" key="3">
    <source>
        <dbReference type="Pfam" id="PF26292"/>
    </source>
</evidence>
<dbReference type="InterPro" id="IPR048247">
    <property type="entry name" value="eIF2D_N"/>
</dbReference>
<keyword evidence="1" id="KW-0963">Cytoplasm</keyword>
<dbReference type="PANTHER" id="PTHR12217">
    <property type="entry name" value="EUKARYOTIC TRANSLATION INITIATION FACTOR 2D"/>
    <property type="match status" value="1"/>
</dbReference>
<dbReference type="Pfam" id="PF17832">
    <property type="entry name" value="Pre-PUA"/>
    <property type="match status" value="1"/>
</dbReference>
<keyword evidence="4" id="KW-1185">Reference proteome</keyword>
<dbReference type="InterPro" id="IPR048248">
    <property type="entry name" value="PUA_eIF2d-like"/>
</dbReference>
<dbReference type="Pfam" id="PF26292">
    <property type="entry name" value="PUA_elF2D"/>
    <property type="match status" value="1"/>
</dbReference>
<dbReference type="CDD" id="cd11610">
    <property type="entry name" value="eIF2D_N"/>
    <property type="match status" value="1"/>
</dbReference>
<dbReference type="NCBIfam" id="TIGR00451">
    <property type="entry name" value="unchar_dom_2"/>
    <property type="match status" value="1"/>
</dbReference>
<dbReference type="InterPro" id="IPR039757">
    <property type="entry name" value="EIF2D"/>
</dbReference>
<reference evidence="5" key="1">
    <citation type="submission" date="2022-11" db="UniProtKB">
        <authorList>
            <consortium name="WormBaseParasite"/>
        </authorList>
    </citation>
    <scope>IDENTIFICATION</scope>
</reference>
<accession>A0A915CHZ6</accession>
<evidence type="ECO:0000313" key="4">
    <source>
        <dbReference type="Proteomes" id="UP000887569"/>
    </source>
</evidence>